<keyword evidence="2" id="KW-1185">Reference proteome</keyword>
<organism evidence="1 2">
    <name type="scientific">Nitzschia inconspicua</name>
    <dbReference type="NCBI Taxonomy" id="303405"/>
    <lineage>
        <taxon>Eukaryota</taxon>
        <taxon>Sar</taxon>
        <taxon>Stramenopiles</taxon>
        <taxon>Ochrophyta</taxon>
        <taxon>Bacillariophyta</taxon>
        <taxon>Bacillariophyceae</taxon>
        <taxon>Bacillariophycidae</taxon>
        <taxon>Bacillariales</taxon>
        <taxon>Bacillariaceae</taxon>
        <taxon>Nitzschia</taxon>
    </lineage>
</organism>
<gene>
    <name evidence="1" type="ORF">IV203_029544</name>
</gene>
<name>A0A9K3LQT5_9STRA</name>
<dbReference type="AlphaFoldDB" id="A0A9K3LQT5"/>
<evidence type="ECO:0000313" key="2">
    <source>
        <dbReference type="Proteomes" id="UP000693970"/>
    </source>
</evidence>
<evidence type="ECO:0000313" key="1">
    <source>
        <dbReference type="EMBL" id="KAG7366874.1"/>
    </source>
</evidence>
<proteinExistence type="predicted"/>
<protein>
    <submittedName>
        <fullName evidence="1">Uncharacterized protein</fullName>
    </submittedName>
</protein>
<reference evidence="1" key="2">
    <citation type="submission" date="2021-04" db="EMBL/GenBank/DDBJ databases">
        <authorList>
            <person name="Podell S."/>
        </authorList>
    </citation>
    <scope>NUCLEOTIDE SEQUENCE</scope>
    <source>
        <strain evidence="1">Hildebrandi</strain>
    </source>
</reference>
<accession>A0A9K3LQT5</accession>
<dbReference type="Proteomes" id="UP000693970">
    <property type="component" value="Unassembled WGS sequence"/>
</dbReference>
<sequence length="212" mass="23418">MHNKLVNQQEVVRTLASSWTAEATHGVDGTLQQASFNNVTLPNFGLFAFHLSVLGRTDLLAIAPLLPSEKVTEFEEFAFKNQGWVSEDLAVAALKSATGEGNKTGDDNEVDVMRDENFLSAAVNTGHISRINNCTDPFDNSKMLIAPLWQMFPTPKHASESLIVHDLQCQEWFPPLLKQMLATRNGVFSPMLDPTVSTTTDDVQTILVHQHS</sequence>
<comment type="caution">
    <text evidence="1">The sequence shown here is derived from an EMBL/GenBank/DDBJ whole genome shotgun (WGS) entry which is preliminary data.</text>
</comment>
<reference evidence="1" key="1">
    <citation type="journal article" date="2021" name="Sci. Rep.">
        <title>Diploid genomic architecture of Nitzschia inconspicua, an elite biomass production diatom.</title>
        <authorList>
            <person name="Oliver A."/>
            <person name="Podell S."/>
            <person name="Pinowska A."/>
            <person name="Traller J.C."/>
            <person name="Smith S.R."/>
            <person name="McClure R."/>
            <person name="Beliaev A."/>
            <person name="Bohutskyi P."/>
            <person name="Hill E.A."/>
            <person name="Rabines A."/>
            <person name="Zheng H."/>
            <person name="Allen L.Z."/>
            <person name="Kuo A."/>
            <person name="Grigoriev I.V."/>
            <person name="Allen A.E."/>
            <person name="Hazlebeck D."/>
            <person name="Allen E.E."/>
        </authorList>
    </citation>
    <scope>NUCLEOTIDE SEQUENCE</scope>
    <source>
        <strain evidence="1">Hildebrandi</strain>
    </source>
</reference>
<dbReference type="EMBL" id="JAGRRH010000007">
    <property type="protein sequence ID" value="KAG7366874.1"/>
    <property type="molecule type" value="Genomic_DNA"/>
</dbReference>